<dbReference type="PANTHER" id="PTHR43580">
    <property type="entry name" value="OXIDOREDUCTASE GLYR1-RELATED"/>
    <property type="match status" value="1"/>
</dbReference>
<dbReference type="RefSeq" id="WP_217871754.1">
    <property type="nucleotide sequence ID" value="NZ_JAHSTU010000003.1"/>
</dbReference>
<dbReference type="InterPro" id="IPR029154">
    <property type="entry name" value="HIBADH-like_NADP-bd"/>
</dbReference>
<accession>A0ABS6QQC9</accession>
<keyword evidence="2" id="KW-0520">NAD</keyword>
<reference evidence="5" key="1">
    <citation type="submission" date="2021-06" db="EMBL/GenBank/DDBJ databases">
        <title>Updating the genus Pseudomonas: Description of 43 new species and partition of the Pseudomonas putida group.</title>
        <authorList>
            <person name="Girard L."/>
            <person name="Lood C."/>
            <person name="Vandamme P."/>
            <person name="Rokni-Zadeh H."/>
            <person name="Van Noort V."/>
            <person name="Hofte M."/>
            <person name="Lavigne R."/>
            <person name="De Mot R."/>
        </authorList>
    </citation>
    <scope>NUCLEOTIDE SEQUENCE</scope>
    <source>
        <strain evidence="5">SWRI74</strain>
    </source>
</reference>
<feature type="domain" description="3-hydroxyisobutyrate dehydrogenase-like NAD-binding" evidence="4">
    <location>
        <begin position="166"/>
        <end position="284"/>
    </location>
</feature>
<comment type="caution">
    <text evidence="5">The sequence shown here is derived from an EMBL/GenBank/DDBJ whole genome shotgun (WGS) entry which is preliminary data.</text>
</comment>
<evidence type="ECO:0000256" key="2">
    <source>
        <dbReference type="ARBA" id="ARBA00023027"/>
    </source>
</evidence>
<dbReference type="InterPro" id="IPR051265">
    <property type="entry name" value="HIBADH-related_NP60_sf"/>
</dbReference>
<evidence type="ECO:0000256" key="1">
    <source>
        <dbReference type="ARBA" id="ARBA00023002"/>
    </source>
</evidence>
<dbReference type="PIRSF" id="PIRSF000103">
    <property type="entry name" value="HIBADH"/>
    <property type="match status" value="1"/>
</dbReference>
<protein>
    <submittedName>
        <fullName evidence="5">NAD(P)-dependent oxidoreductase</fullName>
    </submittedName>
</protein>
<evidence type="ECO:0000313" key="5">
    <source>
        <dbReference type="EMBL" id="MBV4521139.1"/>
    </source>
</evidence>
<dbReference type="InterPro" id="IPR002204">
    <property type="entry name" value="3-OH-isobutyrate_DH-rel_CS"/>
</dbReference>
<evidence type="ECO:0000259" key="3">
    <source>
        <dbReference type="Pfam" id="PF03446"/>
    </source>
</evidence>
<dbReference type="InterPro" id="IPR006115">
    <property type="entry name" value="6PGDH_NADP-bd"/>
</dbReference>
<dbReference type="Pfam" id="PF14833">
    <property type="entry name" value="NAD_binding_11"/>
    <property type="match status" value="1"/>
</dbReference>
<gene>
    <name evidence="5" type="ORF">KVG88_13805</name>
</gene>
<dbReference type="InterPro" id="IPR015815">
    <property type="entry name" value="HIBADH-related"/>
</dbReference>
<keyword evidence="6" id="KW-1185">Reference proteome</keyword>
<feature type="domain" description="6-phosphogluconate dehydrogenase NADP-binding" evidence="3">
    <location>
        <begin position="3"/>
        <end position="163"/>
    </location>
</feature>
<evidence type="ECO:0000259" key="4">
    <source>
        <dbReference type="Pfam" id="PF14833"/>
    </source>
</evidence>
<keyword evidence="1" id="KW-0560">Oxidoreductase</keyword>
<dbReference type="PANTHER" id="PTHR43580:SF2">
    <property type="entry name" value="CYTOKINE-LIKE NUCLEAR FACTOR N-PAC"/>
    <property type="match status" value="1"/>
</dbReference>
<dbReference type="Proteomes" id="UP001049200">
    <property type="component" value="Unassembled WGS sequence"/>
</dbReference>
<dbReference type="EMBL" id="JAHSTU010000003">
    <property type="protein sequence ID" value="MBV4521139.1"/>
    <property type="molecule type" value="Genomic_DNA"/>
</dbReference>
<evidence type="ECO:0000313" key="6">
    <source>
        <dbReference type="Proteomes" id="UP001049200"/>
    </source>
</evidence>
<dbReference type="Pfam" id="PF03446">
    <property type="entry name" value="NAD_binding_2"/>
    <property type="match status" value="1"/>
</dbReference>
<sequence>MTTIAILGLGAMGSRMAFNLLRAGHSVIVWNRTPRGLDELIAAGASVAPTPKEAANGADFVLSMVRDDAASREVWLNSEHGALCGMRPSSIAIECSTVSYEWILRLGQLANEQGFTVIDAPVSGSRPQAEAGELVFLVGGEAEAVESSRAVLMAMGSSLHHIGSLGAGALVKLATNALLGVQVTTLAELVGILSSNGVNLAKAFEALAATPVFSVAAQRSATSMVAGNFAPQFPVSLIEKDFSYAMNLAGDPVVAPTIEAARRVFSAANDQGLGELNMTSVVKLFAKD</sequence>
<proteinExistence type="predicted"/>
<organism evidence="5 6">
    <name type="scientific">Pseudomonas azerbaijanoccidentalis</name>
    <dbReference type="NCBI Taxonomy" id="2842347"/>
    <lineage>
        <taxon>Bacteria</taxon>
        <taxon>Pseudomonadati</taxon>
        <taxon>Pseudomonadota</taxon>
        <taxon>Gammaproteobacteria</taxon>
        <taxon>Pseudomonadales</taxon>
        <taxon>Pseudomonadaceae</taxon>
        <taxon>Pseudomonas</taxon>
    </lineage>
</organism>
<name>A0ABS6QQC9_9PSED</name>
<dbReference type="PROSITE" id="PS00895">
    <property type="entry name" value="3_HYDROXYISOBUT_DH"/>
    <property type="match status" value="1"/>
</dbReference>